<name>A0AAP2DI73_9BACT</name>
<dbReference type="GO" id="GO:0016887">
    <property type="term" value="F:ATP hydrolysis activity"/>
    <property type="evidence" value="ECO:0007669"/>
    <property type="project" value="InterPro"/>
</dbReference>
<feature type="domain" description="ABC transporter" evidence="9">
    <location>
        <begin position="7"/>
        <end position="234"/>
    </location>
</feature>
<dbReference type="Pfam" id="PF00005">
    <property type="entry name" value="ABC_tran"/>
    <property type="match status" value="1"/>
</dbReference>
<dbReference type="SUPFAM" id="SSF52540">
    <property type="entry name" value="P-loop containing nucleoside triphosphate hydrolases"/>
    <property type="match status" value="1"/>
</dbReference>
<proteinExistence type="predicted"/>
<dbReference type="PROSITE" id="PS00211">
    <property type="entry name" value="ABC_TRANSPORTER_1"/>
    <property type="match status" value="1"/>
</dbReference>
<keyword evidence="6 10" id="KW-0067">ATP-binding</keyword>
<comment type="subcellular location">
    <subcellularLocation>
        <location evidence="1">Cell membrane</location>
    </subcellularLocation>
</comment>
<evidence type="ECO:0000256" key="4">
    <source>
        <dbReference type="ARBA" id="ARBA00022475"/>
    </source>
</evidence>
<dbReference type="InterPro" id="IPR027417">
    <property type="entry name" value="P-loop_NTPase"/>
</dbReference>
<evidence type="ECO:0000313" key="10">
    <source>
        <dbReference type="EMBL" id="MBT1695672.1"/>
    </source>
</evidence>
<keyword evidence="3" id="KW-0536">Nodulation</keyword>
<dbReference type="AlphaFoldDB" id="A0AAP2DI73"/>
<evidence type="ECO:0000256" key="5">
    <source>
        <dbReference type="ARBA" id="ARBA00022741"/>
    </source>
</evidence>
<sequence length="310" mass="34514">MNKTPVIEINGVSKSFKDVKAVNHLSLTIYEGEYVALLGPNGAGKTTLIEMIEGIQKPDEGSIAILGMSWKTHAQKLHRAIGLSLQETRFIDKITTEETLNLFGSFYGLGQRRTEEILDLVNLKEKRKAYTVTLSGGQKQRLALGIALLNNPKILLLDEPTTGLDPAARREIWKILEKLRSDLGTTMILTTHYMEEAEVLCERILIMDKGQFIAQGTLSELNAKHGEGDLIEISFGNNFDIEALGLSGIKKLNWIAPHTKVQIFVDNIAEVLPAVINSAKTKNIKIEELLSRKMTLDDLFISMTGRHLHD</sequence>
<accession>A0AAP2DI73</accession>
<dbReference type="Gene3D" id="3.40.50.300">
    <property type="entry name" value="P-loop containing nucleotide triphosphate hydrolases"/>
    <property type="match status" value="1"/>
</dbReference>
<dbReference type="GO" id="GO:0005524">
    <property type="term" value="F:ATP binding"/>
    <property type="evidence" value="ECO:0007669"/>
    <property type="project" value="UniProtKB-KW"/>
</dbReference>
<organism evidence="10 11">
    <name type="scientific">Chryseosolibacter histidini</name>
    <dbReference type="NCBI Taxonomy" id="2782349"/>
    <lineage>
        <taxon>Bacteria</taxon>
        <taxon>Pseudomonadati</taxon>
        <taxon>Bacteroidota</taxon>
        <taxon>Cytophagia</taxon>
        <taxon>Cytophagales</taxon>
        <taxon>Chryseotaleaceae</taxon>
        <taxon>Chryseosolibacter</taxon>
    </lineage>
</organism>
<evidence type="ECO:0000259" key="9">
    <source>
        <dbReference type="PROSITE" id="PS50893"/>
    </source>
</evidence>
<dbReference type="Proteomes" id="UP001319200">
    <property type="component" value="Unassembled WGS sequence"/>
</dbReference>
<gene>
    <name evidence="10" type="ORF">KK083_02210</name>
</gene>
<evidence type="ECO:0000256" key="7">
    <source>
        <dbReference type="ARBA" id="ARBA00022967"/>
    </source>
</evidence>
<evidence type="ECO:0000256" key="3">
    <source>
        <dbReference type="ARBA" id="ARBA00022458"/>
    </source>
</evidence>
<reference evidence="10 11" key="1">
    <citation type="submission" date="2021-05" db="EMBL/GenBank/DDBJ databases">
        <title>A Polyphasic approach of four new species of the genus Ohtaekwangia: Ohtaekwangia histidinii sp. nov., Ohtaekwangia cretensis sp. nov., Ohtaekwangia indiensis sp. nov., Ohtaekwangia reichenbachii sp. nov. from diverse environment.</title>
        <authorList>
            <person name="Octaviana S."/>
        </authorList>
    </citation>
    <scope>NUCLEOTIDE SEQUENCE [LARGE SCALE GENOMIC DNA]</scope>
    <source>
        <strain evidence="10 11">PWU4</strain>
    </source>
</reference>
<dbReference type="InterPro" id="IPR003593">
    <property type="entry name" value="AAA+_ATPase"/>
</dbReference>
<dbReference type="FunFam" id="3.40.50.300:FF:000589">
    <property type="entry name" value="ABC transporter, ATP-binding subunit"/>
    <property type="match status" value="1"/>
</dbReference>
<dbReference type="PANTHER" id="PTHR43582">
    <property type="entry name" value="LINEARMYCIN RESISTANCE ATP-BINDING PROTEIN LNRL"/>
    <property type="match status" value="1"/>
</dbReference>
<evidence type="ECO:0000256" key="6">
    <source>
        <dbReference type="ARBA" id="ARBA00022840"/>
    </source>
</evidence>
<dbReference type="SMART" id="SM00382">
    <property type="entry name" value="AAA"/>
    <property type="match status" value="1"/>
</dbReference>
<evidence type="ECO:0000256" key="2">
    <source>
        <dbReference type="ARBA" id="ARBA00022448"/>
    </source>
</evidence>
<keyword evidence="4" id="KW-1003">Cell membrane</keyword>
<dbReference type="GO" id="GO:0005886">
    <property type="term" value="C:plasma membrane"/>
    <property type="evidence" value="ECO:0007669"/>
    <property type="project" value="UniProtKB-SubCell"/>
</dbReference>
<evidence type="ECO:0000313" key="11">
    <source>
        <dbReference type="Proteomes" id="UP001319200"/>
    </source>
</evidence>
<evidence type="ECO:0000256" key="8">
    <source>
        <dbReference type="ARBA" id="ARBA00023136"/>
    </source>
</evidence>
<keyword evidence="5" id="KW-0547">Nucleotide-binding</keyword>
<comment type="caution">
    <text evidence="10">The sequence shown here is derived from an EMBL/GenBank/DDBJ whole genome shotgun (WGS) entry which is preliminary data.</text>
</comment>
<evidence type="ECO:0000256" key="1">
    <source>
        <dbReference type="ARBA" id="ARBA00004236"/>
    </source>
</evidence>
<dbReference type="RefSeq" id="WP_254160251.1">
    <property type="nucleotide sequence ID" value="NZ_JAHESF010000002.1"/>
</dbReference>
<dbReference type="InterPro" id="IPR017871">
    <property type="entry name" value="ABC_transporter-like_CS"/>
</dbReference>
<keyword evidence="7" id="KW-1278">Translocase</keyword>
<keyword evidence="11" id="KW-1185">Reference proteome</keyword>
<protein>
    <submittedName>
        <fullName evidence="10">ABC transporter ATP-binding protein</fullName>
    </submittedName>
</protein>
<dbReference type="PANTHER" id="PTHR43582:SF2">
    <property type="entry name" value="LINEARMYCIN RESISTANCE ATP-BINDING PROTEIN LNRL"/>
    <property type="match status" value="1"/>
</dbReference>
<dbReference type="CDD" id="cd03263">
    <property type="entry name" value="ABC_subfamily_A"/>
    <property type="match status" value="1"/>
</dbReference>
<dbReference type="PROSITE" id="PS50893">
    <property type="entry name" value="ABC_TRANSPORTER_2"/>
    <property type="match status" value="1"/>
</dbReference>
<dbReference type="InterPro" id="IPR003439">
    <property type="entry name" value="ABC_transporter-like_ATP-bd"/>
</dbReference>
<keyword evidence="8" id="KW-0472">Membrane</keyword>
<dbReference type="EMBL" id="JAHESF010000002">
    <property type="protein sequence ID" value="MBT1695672.1"/>
    <property type="molecule type" value="Genomic_DNA"/>
</dbReference>
<keyword evidence="2" id="KW-0813">Transport</keyword>